<keyword evidence="2" id="KW-1133">Transmembrane helix</keyword>
<keyword evidence="4" id="KW-1185">Reference proteome</keyword>
<evidence type="ECO:0000256" key="1">
    <source>
        <dbReference type="SAM" id="MobiDB-lite"/>
    </source>
</evidence>
<keyword evidence="2" id="KW-0472">Membrane</keyword>
<feature type="compositionally biased region" description="Basic and acidic residues" evidence="1">
    <location>
        <begin position="88"/>
        <end position="112"/>
    </location>
</feature>
<dbReference type="Proteomes" id="UP000007110">
    <property type="component" value="Unassembled WGS sequence"/>
</dbReference>
<reference evidence="3" key="2">
    <citation type="submission" date="2021-01" db="UniProtKB">
        <authorList>
            <consortium name="EnsemblMetazoa"/>
        </authorList>
    </citation>
    <scope>IDENTIFICATION</scope>
</reference>
<evidence type="ECO:0000313" key="4">
    <source>
        <dbReference type="Proteomes" id="UP000007110"/>
    </source>
</evidence>
<accession>A0A7M7NMM1</accession>
<dbReference type="KEGG" id="spu:105446787"/>
<dbReference type="GeneID" id="105446787"/>
<dbReference type="InParanoid" id="A0A7M7NMM1"/>
<protein>
    <submittedName>
        <fullName evidence="3">Uncharacterized protein</fullName>
    </submittedName>
</protein>
<dbReference type="AlphaFoldDB" id="A0A7M7NMM1"/>
<evidence type="ECO:0000256" key="2">
    <source>
        <dbReference type="SAM" id="Phobius"/>
    </source>
</evidence>
<dbReference type="RefSeq" id="XP_030838528.1">
    <property type="nucleotide sequence ID" value="XM_030982668.1"/>
</dbReference>
<name>A0A7M7NMM1_STRPU</name>
<feature type="region of interest" description="Disordered" evidence="1">
    <location>
        <begin position="70"/>
        <end position="131"/>
    </location>
</feature>
<dbReference type="EnsemblMetazoa" id="XM_030982668">
    <property type="protein sequence ID" value="XP_030838528"/>
    <property type="gene ID" value="LOC105446787"/>
</dbReference>
<sequence>MRRGMSWLIPVVASVVVLLLIIIAAVVVLYCHRRSKQPGKQGPTDGGTINEPNADIDHYAEYQGNRRPWKYESVGSGRAKSSIAQSNNDKDKHPEAYESVDDASKVKNDDRVGNPVYNGINSTSKRDEDGRCPPLMINPIYNGMDIGKPDSAPFGDLVENPLYGDQRENPQGERVNVNLGNGRVEDGGPQHLAKGSVLYALANK</sequence>
<evidence type="ECO:0000313" key="3">
    <source>
        <dbReference type="EnsemblMetazoa" id="XP_030838528"/>
    </source>
</evidence>
<feature type="transmembrane region" description="Helical" evidence="2">
    <location>
        <begin position="6"/>
        <end position="31"/>
    </location>
</feature>
<organism evidence="3 4">
    <name type="scientific">Strongylocentrotus purpuratus</name>
    <name type="common">Purple sea urchin</name>
    <dbReference type="NCBI Taxonomy" id="7668"/>
    <lineage>
        <taxon>Eukaryota</taxon>
        <taxon>Metazoa</taxon>
        <taxon>Echinodermata</taxon>
        <taxon>Eleutherozoa</taxon>
        <taxon>Echinozoa</taxon>
        <taxon>Echinoidea</taxon>
        <taxon>Euechinoidea</taxon>
        <taxon>Echinacea</taxon>
        <taxon>Camarodonta</taxon>
        <taxon>Echinidea</taxon>
        <taxon>Strongylocentrotidae</taxon>
        <taxon>Strongylocentrotus</taxon>
    </lineage>
</organism>
<feature type="region of interest" description="Disordered" evidence="1">
    <location>
        <begin position="35"/>
        <end position="54"/>
    </location>
</feature>
<proteinExistence type="predicted"/>
<keyword evidence="2" id="KW-0812">Transmembrane</keyword>
<reference evidence="4" key="1">
    <citation type="submission" date="2015-02" db="EMBL/GenBank/DDBJ databases">
        <title>Genome sequencing for Strongylocentrotus purpuratus.</title>
        <authorList>
            <person name="Murali S."/>
            <person name="Liu Y."/>
            <person name="Vee V."/>
            <person name="English A."/>
            <person name="Wang M."/>
            <person name="Skinner E."/>
            <person name="Han Y."/>
            <person name="Muzny D.M."/>
            <person name="Worley K.C."/>
            <person name="Gibbs R.A."/>
        </authorList>
    </citation>
    <scope>NUCLEOTIDE SEQUENCE</scope>
</reference>